<organism evidence="2 3">
    <name type="scientific">Pseudoalteromonas fuliginea</name>
    <dbReference type="NCBI Taxonomy" id="1872678"/>
    <lineage>
        <taxon>Bacteria</taxon>
        <taxon>Pseudomonadati</taxon>
        <taxon>Pseudomonadota</taxon>
        <taxon>Gammaproteobacteria</taxon>
        <taxon>Alteromonadales</taxon>
        <taxon>Pseudoalteromonadaceae</taxon>
        <taxon>Pseudoalteromonas</taxon>
    </lineage>
</organism>
<gene>
    <name evidence="2" type="ORF">EU508_20525</name>
</gene>
<dbReference type="Gene3D" id="3.40.50.12230">
    <property type="match status" value="1"/>
</dbReference>
<evidence type="ECO:0000313" key="3">
    <source>
        <dbReference type="Proteomes" id="UP000324162"/>
    </source>
</evidence>
<dbReference type="Proteomes" id="UP000324162">
    <property type="component" value="Unassembled WGS sequence"/>
</dbReference>
<name>A0AB73BBC1_9GAMM</name>
<dbReference type="EMBL" id="SEUK01000056">
    <property type="protein sequence ID" value="KAA1156472.1"/>
    <property type="molecule type" value="Genomic_DNA"/>
</dbReference>
<comment type="caution">
    <text evidence="2">The sequence shown here is derived from an EMBL/GenBank/DDBJ whole genome shotgun (WGS) entry which is preliminary data.</text>
</comment>
<reference evidence="2 3" key="1">
    <citation type="submission" date="2019-01" db="EMBL/GenBank/DDBJ databases">
        <title>Genome sequences of marine Pseudoalteromonas species.</title>
        <authorList>
            <person name="Boraston A.B."/>
            <person name="Hehemann J.-H."/>
            <person name="Vickers C.J."/>
            <person name="Salama-Alber O."/>
            <person name="Abe K."/>
            <person name="Hettle A.J."/>
        </authorList>
    </citation>
    <scope>NUCLEOTIDE SEQUENCE [LARGE SCALE GENOMIC DNA]</scope>
    <source>
        <strain evidence="2 3">PS42</strain>
    </source>
</reference>
<dbReference type="AlphaFoldDB" id="A0AB73BBC1"/>
<dbReference type="Pfam" id="PF02911">
    <property type="entry name" value="Formyl_trans_C"/>
    <property type="match status" value="1"/>
</dbReference>
<sequence>MKRCTMGQTSKVVLFTSSCLSVPTIDMLMQYQLLTAVVFMPTQSNNLQSEIVQLKAHCVSNSIQFSVWDSDKELLLQLDIWQGKMALSCFNAATLSQIIIDFFHDNAYGVYPAKLPHYQGAEPIYWQIREHQDNLSLTIYRLSCEHPLQFSLQQSIAIHPFDTYQSLALRVASAIPQVLGIFFEQFDNLHWQSDTSDESPKASPALTYDNLKLSFKQHSAVDLVAAARAGNPLYGGFILSSKFGEFNVLQASLVDQTSFTEPAGTVLSIGKSQGLVVQTKQGSVALDIVSCQFGCITGYRFASLANMAAGMQL</sequence>
<dbReference type="SUPFAM" id="SSF53328">
    <property type="entry name" value="Formyltransferase"/>
    <property type="match status" value="1"/>
</dbReference>
<protein>
    <recommendedName>
        <fullName evidence="1">Formyl transferase C-terminal domain-containing protein</fullName>
    </recommendedName>
</protein>
<proteinExistence type="predicted"/>
<evidence type="ECO:0000259" key="1">
    <source>
        <dbReference type="Pfam" id="PF02911"/>
    </source>
</evidence>
<accession>A0AB73BBC1</accession>
<dbReference type="InterPro" id="IPR036477">
    <property type="entry name" value="Formyl_transf_N_sf"/>
</dbReference>
<evidence type="ECO:0000313" key="2">
    <source>
        <dbReference type="EMBL" id="KAA1156472.1"/>
    </source>
</evidence>
<feature type="domain" description="Formyl transferase C-terminal" evidence="1">
    <location>
        <begin position="207"/>
        <end position="289"/>
    </location>
</feature>
<dbReference type="InterPro" id="IPR005793">
    <property type="entry name" value="Formyl_trans_C"/>
</dbReference>